<proteinExistence type="inferred from homology"/>
<evidence type="ECO:0000256" key="5">
    <source>
        <dbReference type="ARBA" id="ARBA00023136"/>
    </source>
</evidence>
<evidence type="ECO:0000256" key="4">
    <source>
        <dbReference type="ARBA" id="ARBA00022989"/>
    </source>
</evidence>
<keyword evidence="5" id="KW-0472">Membrane</keyword>
<evidence type="ECO:0000313" key="8">
    <source>
        <dbReference type="Proteomes" id="UP001152795"/>
    </source>
</evidence>
<comment type="similarity">
    <text evidence="2">Belongs to the CTL (choline transporter-like) family.</text>
</comment>
<dbReference type="AlphaFoldDB" id="A0A7D9DA52"/>
<evidence type="ECO:0000256" key="1">
    <source>
        <dbReference type="ARBA" id="ARBA00004141"/>
    </source>
</evidence>
<dbReference type="PANTHER" id="PTHR12385:SF14">
    <property type="entry name" value="CHOLINE TRANSPORTER-LIKE 2"/>
    <property type="match status" value="1"/>
</dbReference>
<keyword evidence="6" id="KW-0325">Glycoprotein</keyword>
<dbReference type="InterPro" id="IPR007603">
    <property type="entry name" value="Choline_transptr-like"/>
</dbReference>
<keyword evidence="4" id="KW-1133">Transmembrane helix</keyword>
<keyword evidence="8" id="KW-1185">Reference proteome</keyword>
<dbReference type="PANTHER" id="PTHR12385">
    <property type="entry name" value="CHOLINE TRANSPORTER-LIKE (SLC FAMILY 44)"/>
    <property type="match status" value="1"/>
</dbReference>
<comment type="subcellular location">
    <subcellularLocation>
        <location evidence="1">Membrane</location>
        <topology evidence="1">Multi-pass membrane protein</topology>
    </subcellularLocation>
</comment>
<dbReference type="OrthoDB" id="5988530at2759"/>
<accession>A0A7D9DA52</accession>
<evidence type="ECO:0000256" key="2">
    <source>
        <dbReference type="ARBA" id="ARBA00007168"/>
    </source>
</evidence>
<name>A0A7D9DA52_PARCT</name>
<evidence type="ECO:0000256" key="6">
    <source>
        <dbReference type="ARBA" id="ARBA00023180"/>
    </source>
</evidence>
<dbReference type="GO" id="GO:0016020">
    <property type="term" value="C:membrane"/>
    <property type="evidence" value="ECO:0007669"/>
    <property type="project" value="UniProtKB-SubCell"/>
</dbReference>
<gene>
    <name evidence="7" type="ORF">PACLA_8A051244</name>
</gene>
<dbReference type="EMBL" id="CACRXK020000328">
    <property type="protein sequence ID" value="CAB3980838.1"/>
    <property type="molecule type" value="Genomic_DNA"/>
</dbReference>
<keyword evidence="3" id="KW-0812">Transmembrane</keyword>
<evidence type="ECO:0000256" key="3">
    <source>
        <dbReference type="ARBA" id="ARBA00022692"/>
    </source>
</evidence>
<dbReference type="Proteomes" id="UP001152795">
    <property type="component" value="Unassembled WGS sequence"/>
</dbReference>
<reference evidence="7" key="1">
    <citation type="submission" date="2020-04" db="EMBL/GenBank/DDBJ databases">
        <authorList>
            <person name="Alioto T."/>
            <person name="Alioto T."/>
            <person name="Gomez Garrido J."/>
        </authorList>
    </citation>
    <scope>NUCLEOTIDE SEQUENCE</scope>
    <source>
        <strain evidence="7">A484AB</strain>
    </source>
</reference>
<evidence type="ECO:0000313" key="7">
    <source>
        <dbReference type="EMBL" id="CAB3980838.1"/>
    </source>
</evidence>
<sequence>MPQENLAETEKVAPMEFEEKGEKTELVDGKARHFDPDFKGPVKDRSCTDIPCCLIFTLYLIGMVIVGIIAFKEGDLDRLIYPKDSKGNTCGKDFADRKYLFFFDLTQCVKRTSLNDLSSLSCPTPQVCVKKCPTFTALTPQLVPADELKNVVCLEGVTKPTTKAEYETLAGDNKCAKYYVDSSPVLYRCLPTTLGLNNISDTNDLKKKLNEGISGLGALMNAKSIGVKIFEDLKMVWYWILGAFILSMILSLIWIIITRWIAWPMVWFSILASLVLLIVGKWERNLHSSV</sequence>
<dbReference type="GO" id="GO:0022857">
    <property type="term" value="F:transmembrane transporter activity"/>
    <property type="evidence" value="ECO:0007669"/>
    <property type="project" value="InterPro"/>
</dbReference>
<comment type="caution">
    <text evidence="7">The sequence shown here is derived from an EMBL/GenBank/DDBJ whole genome shotgun (WGS) entry which is preliminary data.</text>
</comment>
<protein>
    <submittedName>
        <fullName evidence="7">Uncharacterized protein</fullName>
    </submittedName>
</protein>
<organism evidence="7 8">
    <name type="scientific">Paramuricea clavata</name>
    <name type="common">Red gorgonian</name>
    <name type="synonym">Violescent sea-whip</name>
    <dbReference type="NCBI Taxonomy" id="317549"/>
    <lineage>
        <taxon>Eukaryota</taxon>
        <taxon>Metazoa</taxon>
        <taxon>Cnidaria</taxon>
        <taxon>Anthozoa</taxon>
        <taxon>Octocorallia</taxon>
        <taxon>Malacalcyonacea</taxon>
        <taxon>Plexauridae</taxon>
        <taxon>Paramuricea</taxon>
    </lineage>
</organism>